<dbReference type="EMBL" id="CAJNJA010013253">
    <property type="protein sequence ID" value="CAE7316776.1"/>
    <property type="molecule type" value="Genomic_DNA"/>
</dbReference>
<dbReference type="AlphaFoldDB" id="A0A812NLK1"/>
<feature type="region of interest" description="Disordered" evidence="1">
    <location>
        <begin position="570"/>
        <end position="593"/>
    </location>
</feature>
<dbReference type="InterPro" id="IPR007111">
    <property type="entry name" value="NACHT_NTPase"/>
</dbReference>
<evidence type="ECO:0000313" key="3">
    <source>
        <dbReference type="EMBL" id="CAE7316776.1"/>
    </source>
</evidence>
<gene>
    <name evidence="3" type="ORF">SNEC2469_LOCUS7908</name>
</gene>
<feature type="non-terminal residue" evidence="3">
    <location>
        <position position="593"/>
    </location>
</feature>
<accession>A0A812NLK1</accession>
<organism evidence="3 4">
    <name type="scientific">Symbiodinium necroappetens</name>
    <dbReference type="NCBI Taxonomy" id="1628268"/>
    <lineage>
        <taxon>Eukaryota</taxon>
        <taxon>Sar</taxon>
        <taxon>Alveolata</taxon>
        <taxon>Dinophyceae</taxon>
        <taxon>Suessiales</taxon>
        <taxon>Symbiodiniaceae</taxon>
        <taxon>Symbiodinium</taxon>
    </lineage>
</organism>
<sequence>GSNRPATPLHFSPRQLTLLQLQAWAKRAFGSDSDEILRGDRRIVLVLDGLDEAAMARRRIIDWLEQWLQANGHRCICTIIASRPSGTNQVLASDGSAREPATSVVLCQFSETSLLTQEPLPVSSHVRLNDGTGQSLGAGTVLSCDKEFLLQKEEVNGLEPGVHSLKVRRKDPKIVFSAVVSVDYADRSSAQLILERACRTAGGDPKKHHWVFVRWADGEVWEDSKPILYDHMLTWPTGAFPCRAILKTDEDAPDRKVEDVQVSLRKTSAGILLVGDLEPGDVVELGSDGPQRELLPLDRCFRVVLNAEVPRCPASLAELGFAPLEILPLCAPVASRISKFGEEELRALPEAVWRTPLMASILGTYPRGQKEEDLDGATAELVLMEHAVATLLKQAEERAGCKGLRAELGPLCLAKLQAGQRLLWESDFTSKVIFQEAQLGHLRFFEPAGQAVQLYHLRMQEFLAAEARLAGAQAPAWREAFAEAQQQPMLRGALRFCLMMQTAHAAEAEIDLGRTALVAADAEAFQGALLCTEKLALNLGGSRLGPEGTSSLSSALPKRLRQLRLDLRGNSIGRGSQQGSSDGQEGSSRRARA</sequence>
<evidence type="ECO:0000313" key="4">
    <source>
        <dbReference type="Proteomes" id="UP000601435"/>
    </source>
</evidence>
<proteinExistence type="predicted"/>
<feature type="compositionally biased region" description="Low complexity" evidence="1">
    <location>
        <begin position="570"/>
        <end position="586"/>
    </location>
</feature>
<comment type="caution">
    <text evidence="3">The sequence shown here is derived from an EMBL/GenBank/DDBJ whole genome shotgun (WGS) entry which is preliminary data.</text>
</comment>
<reference evidence="3" key="1">
    <citation type="submission" date="2021-02" db="EMBL/GenBank/DDBJ databases">
        <authorList>
            <person name="Dougan E. K."/>
            <person name="Rhodes N."/>
            <person name="Thang M."/>
            <person name="Chan C."/>
        </authorList>
    </citation>
    <scope>NUCLEOTIDE SEQUENCE</scope>
</reference>
<evidence type="ECO:0000256" key="1">
    <source>
        <dbReference type="SAM" id="MobiDB-lite"/>
    </source>
</evidence>
<dbReference type="Proteomes" id="UP000601435">
    <property type="component" value="Unassembled WGS sequence"/>
</dbReference>
<feature type="domain" description="NACHT" evidence="2">
    <location>
        <begin position="33"/>
        <end position="91"/>
    </location>
</feature>
<evidence type="ECO:0000259" key="2">
    <source>
        <dbReference type="Pfam" id="PF05729"/>
    </source>
</evidence>
<keyword evidence="4" id="KW-1185">Reference proteome</keyword>
<dbReference type="Pfam" id="PF05729">
    <property type="entry name" value="NACHT"/>
    <property type="match status" value="1"/>
</dbReference>
<protein>
    <recommendedName>
        <fullName evidence="2">NACHT domain-containing protein</fullName>
    </recommendedName>
</protein>
<name>A0A812NLK1_9DINO</name>